<protein>
    <submittedName>
        <fullName evidence="1">Uncharacterized protein</fullName>
    </submittedName>
</protein>
<dbReference type="EMBL" id="JACGCI010000002">
    <property type="protein sequence ID" value="KAF6765653.1"/>
    <property type="molecule type" value="Genomic_DNA"/>
</dbReference>
<dbReference type="Proteomes" id="UP000521943">
    <property type="component" value="Unassembled WGS sequence"/>
</dbReference>
<dbReference type="AlphaFoldDB" id="A0A8H6IJL1"/>
<dbReference type="SUPFAM" id="SSF52058">
    <property type="entry name" value="L domain-like"/>
    <property type="match status" value="1"/>
</dbReference>
<name>A0A8H6IJL1_9AGAR</name>
<keyword evidence="2" id="KW-1185">Reference proteome</keyword>
<sequence>MIVLEADIPNSDITPRAVITLGAFLEESGCLHCVPPKQNHGNLLAPLSYTSCPGGAVHNFLLFTSTLELWDRCICPPDQRPPRYRNSLSTRFNPPRVWASSNSGLEGLFKFLRSLDAGRRHGTGMYEVEAGFTPLALPVLSEKTQGRKSGSLVHPSTSVRRISISIIQTILQMAASTSIPDPSAAVSPFTLCAIGEARRLRLVCTSWRAVYDSTPSLWTAVVVFHDSGTAQDSLRTQIDKSRKTSLLLSLYVLRRSAAPRAMESKDGEREMVNRILDQLVREKRRIGSLVVDTYWSSSLPDPATILAVPAFKDVSRLELNSTFDDVPAPSDPLAAARSITGVNGYGASLPPFSNLSTLSLDGKSVVGLLTSLESSSCLYRRLSMLESFTITHISSSTIGFTVPMMEHLLFLIDSLGHLKRLAFVDFDIEEGTIFPAMYPPLFPTFIGTLEIKRTKWSTIAPVFAYLSPSKVTLEQCYFNLPSHTLGSLPTTVTHLTLSHLSEYAAHPLGEVLSNWTTGVELTIDSSEFLSNEFLLLFRAVSNGKERPILESLRHLRVVDCSNCQLTTSGLLDFLEARALGRVSRLEALEVIGSSPKLLDLGEGYRAYNLAGNAAWE</sequence>
<comment type="caution">
    <text evidence="1">The sequence shown here is derived from an EMBL/GenBank/DDBJ whole genome shotgun (WGS) entry which is preliminary data.</text>
</comment>
<organism evidence="1 2">
    <name type="scientific">Ephemerocybe angulata</name>
    <dbReference type="NCBI Taxonomy" id="980116"/>
    <lineage>
        <taxon>Eukaryota</taxon>
        <taxon>Fungi</taxon>
        <taxon>Dikarya</taxon>
        <taxon>Basidiomycota</taxon>
        <taxon>Agaricomycotina</taxon>
        <taxon>Agaricomycetes</taxon>
        <taxon>Agaricomycetidae</taxon>
        <taxon>Agaricales</taxon>
        <taxon>Agaricineae</taxon>
        <taxon>Psathyrellaceae</taxon>
        <taxon>Ephemerocybe</taxon>
    </lineage>
</organism>
<evidence type="ECO:0000313" key="1">
    <source>
        <dbReference type="EMBL" id="KAF6765653.1"/>
    </source>
</evidence>
<proteinExistence type="predicted"/>
<gene>
    <name evidence="1" type="ORF">DFP72DRAFT_839478</name>
</gene>
<reference evidence="1 2" key="1">
    <citation type="submission" date="2020-07" db="EMBL/GenBank/DDBJ databases">
        <title>Comparative genomics of pyrophilous fungi reveals a link between fire events and developmental genes.</title>
        <authorList>
            <consortium name="DOE Joint Genome Institute"/>
            <person name="Steindorff A.S."/>
            <person name="Carver A."/>
            <person name="Calhoun S."/>
            <person name="Stillman K."/>
            <person name="Liu H."/>
            <person name="Lipzen A."/>
            <person name="Pangilinan J."/>
            <person name="Labutti K."/>
            <person name="Bruns T.D."/>
            <person name="Grigoriev I.V."/>
        </authorList>
    </citation>
    <scope>NUCLEOTIDE SEQUENCE [LARGE SCALE GENOMIC DNA]</scope>
    <source>
        <strain evidence="1 2">CBS 144469</strain>
    </source>
</reference>
<accession>A0A8H6IJL1</accession>
<evidence type="ECO:0000313" key="2">
    <source>
        <dbReference type="Proteomes" id="UP000521943"/>
    </source>
</evidence>